<feature type="transmembrane region" description="Helical" evidence="8">
    <location>
        <begin position="734"/>
        <end position="755"/>
    </location>
</feature>
<feature type="transmembrane region" description="Helical" evidence="8">
    <location>
        <begin position="851"/>
        <end position="871"/>
    </location>
</feature>
<dbReference type="GO" id="GO:0006508">
    <property type="term" value="P:proteolysis"/>
    <property type="evidence" value="ECO:0007669"/>
    <property type="project" value="InterPro"/>
</dbReference>
<comment type="subcellular location">
    <subcellularLocation>
        <location evidence="1">Membrane</location>
        <topology evidence="1">Multi-pass membrane protein</topology>
    </subcellularLocation>
</comment>
<protein>
    <submittedName>
        <fullName evidence="10">SPX domain-containing protein</fullName>
    </submittedName>
</protein>
<sequence length="913" mass="100859">MIALLNDELIGHGRPPLGFLNPFLYNATVRSFGIADVRFGSNPGCGTAGFTAGTGWDPVTGDGVFNSGFLMRGTLLLMFETSSSLKFNAVAEWWDEYIAYDALKKYIYQLERAQHEHSTYRDIETNERSALVDSGSSSDTVFTPLLDRELKKICSFYEVQEKELKEEVAELEELVRQQDEAGMSGDHYFDDLEEEEDEDDDDSISRSPQRRRRVSSSAASQTIPEDAAADYRRHSVSSVSSDGHGETSQSPTSPVGTTTLGRLKNKLTPDFMRSSLVSASSGHENVWTSKSDYAYDTRLLYKRRITTLYISVTSLKSYVEINYSGFRKILKKYDKVADRQLKDAYLHASVEPSAPFTQNSKSSLTTLTNRLIDLYAKCVTRGDRSLAKQQLRLHQRENIAWERDTVWRQMIGRERRGDGEDAGGLGASLVQEDDDMSNGKPGVVVDLRFARFRITKRKIALLLAICVFVWLLNTRNIDGPEEANRCYAVLIFCTLLWATEAIPLFVTSLMVPLLLVCFSVVRDEEGTTLTAPQATKFIFSVMFSPTIMLLIGGFTISSALSKTNIDRVLITRVLSLAGTRPSTVLLAFMGVSCFASMWIRFAVPPLPILRTLPPKSNFAPCLILAIALAANIGGQSSPISSPQNLIALQAMDPPVSWGQWFVVALPVSFVSILLIWGLLLVSYKPAKSPDGGRDIEIKLIKPTREHFTFKQWWVTFVCLATIVLWCFARQVEDVLGDMGVIAIIPIVAFFATGVLKKDDFEQFAWTIVFLAMGGIALGKGVTQSGLLEVLDTIIRRLLDGVELYNVVLILSPVVLVISTFISHTIASVLLVPIAKEVGSNLRHTGGNPANLLIFITGLICSAGMGMPVSGFPNQQAATQEDDLGVLYLTNIDFLKNGVPASMIATLVQSLRLS</sequence>
<dbReference type="InterPro" id="IPR036852">
    <property type="entry name" value="Peptidase_S8/S53_dom_sf"/>
</dbReference>
<keyword evidence="6" id="KW-0175">Coiled coil</keyword>
<dbReference type="GO" id="GO:0006797">
    <property type="term" value="P:polyphosphate metabolic process"/>
    <property type="evidence" value="ECO:0007669"/>
    <property type="project" value="TreeGrafter"/>
</dbReference>
<feature type="transmembrane region" description="Helical" evidence="8">
    <location>
        <begin position="657"/>
        <end position="683"/>
    </location>
</feature>
<evidence type="ECO:0000256" key="6">
    <source>
        <dbReference type="SAM" id="Coils"/>
    </source>
</evidence>
<dbReference type="AlphaFoldDB" id="A0AAW0DT69"/>
<dbReference type="GO" id="GO:0006817">
    <property type="term" value="P:phosphate ion transport"/>
    <property type="evidence" value="ECO:0007669"/>
    <property type="project" value="TreeGrafter"/>
</dbReference>
<feature type="transmembrane region" description="Helical" evidence="8">
    <location>
        <begin position="459"/>
        <end position="477"/>
    </location>
</feature>
<evidence type="ECO:0000256" key="8">
    <source>
        <dbReference type="SAM" id="Phobius"/>
    </source>
</evidence>
<feature type="domain" description="SPX" evidence="9">
    <location>
        <begin position="79"/>
        <end position="347"/>
    </location>
</feature>
<evidence type="ECO:0000256" key="3">
    <source>
        <dbReference type="ARBA" id="ARBA00022692"/>
    </source>
</evidence>
<accession>A0AAW0DT69</accession>
<dbReference type="PROSITE" id="PS51382">
    <property type="entry name" value="SPX"/>
    <property type="match status" value="1"/>
</dbReference>
<keyword evidence="4 8" id="KW-1133">Transmembrane helix</keyword>
<dbReference type="CDD" id="cd14478">
    <property type="entry name" value="SPX_PHO87_PHO90_like"/>
    <property type="match status" value="1"/>
</dbReference>
<feature type="transmembrane region" description="Helical" evidence="8">
    <location>
        <begin position="537"/>
        <end position="560"/>
    </location>
</feature>
<feature type="transmembrane region" description="Helical" evidence="8">
    <location>
        <begin position="584"/>
        <end position="606"/>
    </location>
</feature>
<feature type="compositionally biased region" description="Acidic residues" evidence="7">
    <location>
        <begin position="193"/>
        <end position="202"/>
    </location>
</feature>
<comment type="caution">
    <text evidence="10">The sequence shown here is derived from an EMBL/GenBank/DDBJ whole genome shotgun (WGS) entry which is preliminary data.</text>
</comment>
<dbReference type="PANTHER" id="PTHR10283:SF92">
    <property type="entry name" value="LOW-AFFINITY PHOSPHATE TRANSPORTER PHO91"/>
    <property type="match status" value="1"/>
</dbReference>
<dbReference type="Pfam" id="PF03600">
    <property type="entry name" value="CitMHS"/>
    <property type="match status" value="1"/>
</dbReference>
<dbReference type="SUPFAM" id="SSF52743">
    <property type="entry name" value="Subtilisin-like"/>
    <property type="match status" value="1"/>
</dbReference>
<evidence type="ECO:0000256" key="4">
    <source>
        <dbReference type="ARBA" id="ARBA00022989"/>
    </source>
</evidence>
<evidence type="ECO:0000313" key="11">
    <source>
        <dbReference type="Proteomes" id="UP001362999"/>
    </source>
</evidence>
<feature type="coiled-coil region" evidence="6">
    <location>
        <begin position="154"/>
        <end position="181"/>
    </location>
</feature>
<dbReference type="PANTHER" id="PTHR10283">
    <property type="entry name" value="SOLUTE CARRIER FAMILY 13 MEMBER"/>
    <property type="match status" value="1"/>
</dbReference>
<feature type="transmembrane region" description="Helical" evidence="8">
    <location>
        <begin position="711"/>
        <end position="728"/>
    </location>
</feature>
<dbReference type="InterPro" id="IPR004680">
    <property type="entry name" value="Cit_transptr-like_dom"/>
</dbReference>
<dbReference type="CDD" id="cd01115">
    <property type="entry name" value="SLC13_permease"/>
    <property type="match status" value="1"/>
</dbReference>
<dbReference type="GO" id="GO:0005315">
    <property type="term" value="F:phosphate transmembrane transporter activity"/>
    <property type="evidence" value="ECO:0007669"/>
    <property type="project" value="TreeGrafter"/>
</dbReference>
<evidence type="ECO:0000259" key="9">
    <source>
        <dbReference type="PROSITE" id="PS51382"/>
    </source>
</evidence>
<proteinExistence type="predicted"/>
<keyword evidence="3 8" id="KW-0812">Transmembrane</keyword>
<dbReference type="Gene3D" id="3.40.50.200">
    <property type="entry name" value="Peptidase S8/S53 domain"/>
    <property type="match status" value="1"/>
</dbReference>
<dbReference type="GO" id="GO:0004252">
    <property type="term" value="F:serine-type endopeptidase activity"/>
    <property type="evidence" value="ECO:0007669"/>
    <property type="project" value="InterPro"/>
</dbReference>
<name>A0AAW0DT69_9AGAR</name>
<organism evidence="10 11">
    <name type="scientific">Favolaschia claudopus</name>
    <dbReference type="NCBI Taxonomy" id="2862362"/>
    <lineage>
        <taxon>Eukaryota</taxon>
        <taxon>Fungi</taxon>
        <taxon>Dikarya</taxon>
        <taxon>Basidiomycota</taxon>
        <taxon>Agaricomycotina</taxon>
        <taxon>Agaricomycetes</taxon>
        <taxon>Agaricomycetidae</taxon>
        <taxon>Agaricales</taxon>
        <taxon>Marasmiineae</taxon>
        <taxon>Mycenaceae</taxon>
        <taxon>Favolaschia</taxon>
    </lineage>
</organism>
<dbReference type="InterPro" id="IPR004331">
    <property type="entry name" value="SPX_dom"/>
</dbReference>
<feature type="transmembrane region" description="Helical" evidence="8">
    <location>
        <begin position="806"/>
        <end position="831"/>
    </location>
</feature>
<dbReference type="GO" id="GO:0005886">
    <property type="term" value="C:plasma membrane"/>
    <property type="evidence" value="ECO:0007669"/>
    <property type="project" value="TreeGrafter"/>
</dbReference>
<dbReference type="EMBL" id="JAWWNJ010000005">
    <property type="protein sequence ID" value="KAK7055952.1"/>
    <property type="molecule type" value="Genomic_DNA"/>
</dbReference>
<dbReference type="Proteomes" id="UP001362999">
    <property type="component" value="Unassembled WGS sequence"/>
</dbReference>
<evidence type="ECO:0000256" key="7">
    <source>
        <dbReference type="SAM" id="MobiDB-lite"/>
    </source>
</evidence>
<keyword evidence="5 8" id="KW-0472">Membrane</keyword>
<feature type="transmembrane region" description="Helical" evidence="8">
    <location>
        <begin position="489"/>
        <end position="516"/>
    </location>
</feature>
<feature type="transmembrane region" description="Helical" evidence="8">
    <location>
        <begin position="618"/>
        <end position="637"/>
    </location>
</feature>
<evidence type="ECO:0000256" key="1">
    <source>
        <dbReference type="ARBA" id="ARBA00004141"/>
    </source>
</evidence>
<evidence type="ECO:0000313" key="10">
    <source>
        <dbReference type="EMBL" id="KAK7055952.1"/>
    </source>
</evidence>
<keyword evidence="2" id="KW-0813">Transport</keyword>
<gene>
    <name evidence="10" type="ORF">R3P38DRAFT_3304984</name>
</gene>
<feature type="compositionally biased region" description="Polar residues" evidence="7">
    <location>
        <begin position="246"/>
        <end position="260"/>
    </location>
</feature>
<feature type="region of interest" description="Disordered" evidence="7">
    <location>
        <begin position="193"/>
        <end position="262"/>
    </location>
</feature>
<dbReference type="Pfam" id="PF03105">
    <property type="entry name" value="SPX"/>
    <property type="match status" value="2"/>
</dbReference>
<evidence type="ECO:0000256" key="2">
    <source>
        <dbReference type="ARBA" id="ARBA00022448"/>
    </source>
</evidence>
<evidence type="ECO:0000256" key="5">
    <source>
        <dbReference type="ARBA" id="ARBA00023136"/>
    </source>
</evidence>
<feature type="transmembrane region" description="Helical" evidence="8">
    <location>
        <begin position="767"/>
        <end position="786"/>
    </location>
</feature>
<keyword evidence="11" id="KW-1185">Reference proteome</keyword>
<reference evidence="10 11" key="1">
    <citation type="journal article" date="2024" name="J Genomics">
        <title>Draft genome sequencing and assembly of Favolaschia claudopus CIRM-BRFM 2984 isolated from oak limbs.</title>
        <authorList>
            <person name="Navarro D."/>
            <person name="Drula E."/>
            <person name="Chaduli D."/>
            <person name="Cazenave R."/>
            <person name="Ahrendt S."/>
            <person name="Wang J."/>
            <person name="Lipzen A."/>
            <person name="Daum C."/>
            <person name="Barry K."/>
            <person name="Grigoriev I.V."/>
            <person name="Favel A."/>
            <person name="Rosso M.N."/>
            <person name="Martin F."/>
        </authorList>
    </citation>
    <scope>NUCLEOTIDE SEQUENCE [LARGE SCALE GENOMIC DNA]</scope>
    <source>
        <strain evidence="10 11">CIRM-BRFM 2984</strain>
    </source>
</reference>